<dbReference type="InterPro" id="IPR037171">
    <property type="entry name" value="NagB/RpiA_transferase-like"/>
</dbReference>
<comment type="catalytic activity">
    <reaction evidence="3">
        <text>a 3-oxo acid + succinyl-CoA = a 3-oxoacyl-CoA + succinate</text>
        <dbReference type="Rhea" id="RHEA:24564"/>
        <dbReference type="ChEBI" id="CHEBI:30031"/>
        <dbReference type="ChEBI" id="CHEBI:35973"/>
        <dbReference type="ChEBI" id="CHEBI:57292"/>
        <dbReference type="ChEBI" id="CHEBI:90726"/>
        <dbReference type="EC" id="2.8.3.5"/>
    </reaction>
</comment>
<dbReference type="EMBL" id="JALLAZ020001092">
    <property type="protein sequence ID" value="KAL3780902.1"/>
    <property type="molecule type" value="Genomic_DNA"/>
</dbReference>
<dbReference type="SMART" id="SM00882">
    <property type="entry name" value="CoA_trans"/>
    <property type="match status" value="2"/>
</dbReference>
<dbReference type="EC" id="2.8.3.5" evidence="3"/>
<dbReference type="PANTHER" id="PTHR43293">
    <property type="entry name" value="ACETATE COA-TRANSFERASE YDIF"/>
    <property type="match status" value="1"/>
</dbReference>
<protein>
    <recommendedName>
        <fullName evidence="3">Succinyl-CoA:3-ketoacid-coenzyme A transferase</fullName>
        <ecNumber evidence="3">2.8.3.5</ecNumber>
    </recommendedName>
</protein>
<evidence type="ECO:0000256" key="2">
    <source>
        <dbReference type="ARBA" id="ARBA00022679"/>
    </source>
</evidence>
<dbReference type="SUPFAM" id="SSF100950">
    <property type="entry name" value="NagB/RpiA/CoA transferase-like"/>
    <property type="match status" value="2"/>
</dbReference>
<dbReference type="PANTHER" id="PTHR43293:SF1">
    <property type="entry name" value="ACETATE COA-TRANSFERASE YDIF"/>
    <property type="match status" value="1"/>
</dbReference>
<gene>
    <name evidence="5" type="ORF">ACHAW5_010737</name>
</gene>
<dbReference type="Pfam" id="PF01144">
    <property type="entry name" value="CoA_trans"/>
    <property type="match status" value="1"/>
</dbReference>
<evidence type="ECO:0000313" key="5">
    <source>
        <dbReference type="EMBL" id="KAL3780902.1"/>
    </source>
</evidence>
<keyword evidence="6" id="KW-1185">Reference proteome</keyword>
<keyword evidence="2 3" id="KW-0808">Transferase</keyword>
<comment type="function">
    <text evidence="3">Key enzyme for ketone body catabolism. Transfers the CoA moiety from succinate to acetoacetate. Formation of the enzyme-CoA intermediate proceeds via an unstable anhydride species formed between the carboxylate groups of the enzyme and substrate.</text>
</comment>
<evidence type="ECO:0000256" key="1">
    <source>
        <dbReference type="ARBA" id="ARBA00007154"/>
    </source>
</evidence>
<evidence type="ECO:0000313" key="6">
    <source>
        <dbReference type="Proteomes" id="UP001530315"/>
    </source>
</evidence>
<organism evidence="5 6">
    <name type="scientific">Stephanodiscus triporus</name>
    <dbReference type="NCBI Taxonomy" id="2934178"/>
    <lineage>
        <taxon>Eukaryota</taxon>
        <taxon>Sar</taxon>
        <taxon>Stramenopiles</taxon>
        <taxon>Ochrophyta</taxon>
        <taxon>Bacillariophyta</taxon>
        <taxon>Coscinodiscophyceae</taxon>
        <taxon>Thalassiosirophycidae</taxon>
        <taxon>Stephanodiscales</taxon>
        <taxon>Stephanodiscaceae</taxon>
        <taxon>Stephanodiscus</taxon>
    </lineage>
</organism>
<dbReference type="InterPro" id="IPR014388">
    <property type="entry name" value="3-oxoacid_CoA-transferase"/>
</dbReference>
<dbReference type="Gene3D" id="3.40.1080.10">
    <property type="entry name" value="Glutaconate Coenzyme A-transferase"/>
    <property type="match status" value="2"/>
</dbReference>
<dbReference type="PIRSF" id="PIRSF000858">
    <property type="entry name" value="SCOT-t"/>
    <property type="match status" value="1"/>
</dbReference>
<feature type="active site" description="5-glutamyl coenzyme A thioester intermediate" evidence="4">
    <location>
        <position position="351"/>
    </location>
</feature>
<dbReference type="Proteomes" id="UP001530315">
    <property type="component" value="Unassembled WGS sequence"/>
</dbReference>
<comment type="similarity">
    <text evidence="1 3">Belongs to the 3-oxoacid CoA-transferase family.</text>
</comment>
<sequence length="559" mass="60338">MLLPRRVARAFPSLNQAVRRLAGVRTKAAEVDDAVYRIPNNATITVGGFVAQSCAEYVLEALGRRFEDTGSPSNLTLVFGGGPGDYATKGLNHFAQPGMIKRTIGSHYGQTPMLAEMVLANEIEAYFVPMGSISRMVRAAASKSPGHITTVGFGTMVDPANGGGKLNAKTTEDLIEVVDILGQKYLLYKSIPIDVAIVRGTTGDDCGNITMEHESLLCDHMIQAMAARSTRGLVIAEVEHIVSEHSLRARDVKIPGTMVDCVVARPLEYQQMSFFTSSNDTWIGDSQSDGNQTNDKKTVPFSLGTRKIIARRAAMEIKPNDVINLGIGMPEGVALVAEEESILPFIELTTEPGVHGGVGATGHDFGPGAYPHAFLEMHQQFDFYNGGSLDNCFLGNAETDAQGNVNVSKVGNKLTGPGGFIDISQCTKRVNFLGTFTAGGLEISAANGKLEIVKEGSVKKFVKAVREVTFCGAGANKTISQKVNYITERCVFELDENNQLELVEIAPGIDLENDILGQMDFIPKIKQPLRLMDPAIFTDAPMQLRQLHFSDIATTSKHP</sequence>
<reference evidence="5 6" key="1">
    <citation type="submission" date="2024-10" db="EMBL/GenBank/DDBJ databases">
        <title>Updated reference genomes for cyclostephanoid diatoms.</title>
        <authorList>
            <person name="Roberts W.R."/>
            <person name="Alverson A.J."/>
        </authorList>
    </citation>
    <scope>NUCLEOTIDE SEQUENCE [LARGE SCALE GENOMIC DNA]</scope>
    <source>
        <strain evidence="5 6">AJA276-08</strain>
    </source>
</reference>
<evidence type="ECO:0000256" key="4">
    <source>
        <dbReference type="PIRSR" id="PIRSR000858-1"/>
    </source>
</evidence>
<dbReference type="InterPro" id="IPR004165">
    <property type="entry name" value="CoA_trans_fam_I"/>
</dbReference>
<comment type="caution">
    <text evidence="5">The sequence shown here is derived from an EMBL/GenBank/DDBJ whole genome shotgun (WGS) entry which is preliminary data.</text>
</comment>
<proteinExistence type="inferred from homology"/>
<keyword evidence="3" id="KW-0496">Mitochondrion</keyword>
<accession>A0ABD3NZA1</accession>
<name>A0ABD3NZA1_9STRA</name>
<evidence type="ECO:0000256" key="3">
    <source>
        <dbReference type="PIRNR" id="PIRNR000858"/>
    </source>
</evidence>
<comment type="pathway">
    <text evidence="3">Ketone metabolism; succinyl-CoA degradation; acetoacetyl-CoA from succinyl-CoA: step 1/1.</text>
</comment>
<dbReference type="GO" id="GO:0008260">
    <property type="term" value="F:succinyl-CoA:3-oxo-acid CoA-transferase activity"/>
    <property type="evidence" value="ECO:0007669"/>
    <property type="project" value="UniProtKB-EC"/>
</dbReference>
<dbReference type="AlphaFoldDB" id="A0ABD3NZA1"/>